<dbReference type="GO" id="GO:0000139">
    <property type="term" value="C:Golgi membrane"/>
    <property type="evidence" value="ECO:0007669"/>
    <property type="project" value="UniProtKB-SubCell"/>
</dbReference>
<evidence type="ECO:0000256" key="10">
    <source>
        <dbReference type="SAM" id="MobiDB-lite"/>
    </source>
</evidence>
<evidence type="ECO:0000313" key="13">
    <source>
        <dbReference type="EMBL" id="CAI5734378.1"/>
    </source>
</evidence>
<protein>
    <recommendedName>
        <fullName evidence="3">Conserved oligomeric Golgi complex subunit 2</fullName>
    </recommendedName>
    <alternativeName>
        <fullName evidence="8">Component of oligomeric Golgi complex 2</fullName>
    </alternativeName>
</protein>
<evidence type="ECO:0000256" key="4">
    <source>
        <dbReference type="ARBA" id="ARBA00022448"/>
    </source>
</evidence>
<evidence type="ECO:0000313" key="14">
    <source>
        <dbReference type="Proteomes" id="UP001162031"/>
    </source>
</evidence>
<dbReference type="Pfam" id="PF12022">
    <property type="entry name" value="COG2_C"/>
    <property type="match status" value="1"/>
</dbReference>
<keyword evidence="7" id="KW-0472">Membrane</keyword>
<keyword evidence="6" id="KW-0333">Golgi apparatus</keyword>
<evidence type="ECO:0000259" key="12">
    <source>
        <dbReference type="Pfam" id="PF12022"/>
    </source>
</evidence>
<evidence type="ECO:0000256" key="7">
    <source>
        <dbReference type="ARBA" id="ARBA00023136"/>
    </source>
</evidence>
<gene>
    <name evidence="13" type="ORF">HBR001_LOCUS6138</name>
</gene>
<dbReference type="EMBL" id="CANTFL010001223">
    <property type="protein sequence ID" value="CAI5734378.1"/>
    <property type="molecule type" value="Genomic_DNA"/>
</dbReference>
<dbReference type="GO" id="GO:0015031">
    <property type="term" value="P:protein transport"/>
    <property type="evidence" value="ECO:0007669"/>
    <property type="project" value="UniProtKB-KW"/>
</dbReference>
<feature type="region of interest" description="Disordered" evidence="10">
    <location>
        <begin position="143"/>
        <end position="168"/>
    </location>
</feature>
<feature type="domain" description="COG complex component COG2 C-terminal" evidence="12">
    <location>
        <begin position="410"/>
        <end position="722"/>
    </location>
</feature>
<proteinExistence type="inferred from homology"/>
<accession>A0AAV0UE58</accession>
<dbReference type="GO" id="GO:0017119">
    <property type="term" value="C:Golgi transport complex"/>
    <property type="evidence" value="ECO:0007669"/>
    <property type="project" value="TreeGrafter"/>
</dbReference>
<comment type="subcellular location">
    <subcellularLocation>
        <location evidence="1">Golgi apparatus membrane</location>
        <topology evidence="1">Peripheral membrane protein</topology>
    </subcellularLocation>
</comment>
<keyword evidence="5" id="KW-0653">Protein transport</keyword>
<dbReference type="InterPro" id="IPR024602">
    <property type="entry name" value="COG_su2_N"/>
</dbReference>
<evidence type="ECO:0000256" key="8">
    <source>
        <dbReference type="ARBA" id="ARBA00031344"/>
    </source>
</evidence>
<feature type="coiled-coil region" evidence="9">
    <location>
        <begin position="90"/>
        <end position="117"/>
    </location>
</feature>
<dbReference type="GO" id="GO:0007030">
    <property type="term" value="P:Golgi organization"/>
    <property type="evidence" value="ECO:0007669"/>
    <property type="project" value="InterPro"/>
</dbReference>
<dbReference type="PANTHER" id="PTHR12961">
    <property type="entry name" value="CONSERVED OLIGOMERIC GOLGI COMPLEX COMPONENT 2"/>
    <property type="match status" value="1"/>
</dbReference>
<reference evidence="13" key="1">
    <citation type="submission" date="2022-12" db="EMBL/GenBank/DDBJ databases">
        <authorList>
            <person name="Webb A."/>
        </authorList>
    </citation>
    <scope>NUCLEOTIDE SEQUENCE</scope>
    <source>
        <strain evidence="13">Hp1</strain>
    </source>
</reference>
<dbReference type="Pfam" id="PF06148">
    <property type="entry name" value="COG2_N"/>
    <property type="match status" value="1"/>
</dbReference>
<evidence type="ECO:0000256" key="3">
    <source>
        <dbReference type="ARBA" id="ARBA00020977"/>
    </source>
</evidence>
<comment type="caution">
    <text evidence="13">The sequence shown here is derived from an EMBL/GenBank/DDBJ whole genome shotgun (WGS) entry which is preliminary data.</text>
</comment>
<feature type="domain" description="Conserved oligomeric Golgi complex subunit 2 N-terminal" evidence="11">
    <location>
        <begin position="7"/>
        <end position="80"/>
    </location>
</feature>
<evidence type="ECO:0000256" key="1">
    <source>
        <dbReference type="ARBA" id="ARBA00004395"/>
    </source>
</evidence>
<dbReference type="GO" id="GO:0006891">
    <property type="term" value="P:intra-Golgi vesicle-mediated transport"/>
    <property type="evidence" value="ECO:0007669"/>
    <property type="project" value="TreeGrafter"/>
</dbReference>
<evidence type="ECO:0000256" key="2">
    <source>
        <dbReference type="ARBA" id="ARBA00007603"/>
    </source>
</evidence>
<sequence>MVPGRFCFDEEVFSAEPFDAAAFLEDCRARWPMGTIDEDLRQFQKALENQLVAIINEDYTEFLQLSSKLKGVDEAVSSVRAPILAVVERVEQVQKAMSALQSKIQTQLQTADDLRQQEIDLKLSINVLDKVLLLEDLLEIGSPDDSDDDKQESILDGGKGTDIDDDSDDDFENFDRVKKRLHAHSVAEGCAKLERAAQLFVQLDLEFMNGTHLTTIQRVEKRLAVVEETLLRRLETEFATEIFPDTFYNRDHTISELALGYLLRAYVLLKKSDIPEEMIGRLLVKPFAEENLTRGKLDGRVRGSCGGLPRVFECILDFITSKFAGTLALSVCQGEAKCSVDILGNAIWKPLQDILSTKYSVIFQAADPDRFHKNYTTSMRFLADLEERFCKSETMRSRFRSHESVVEFKEKWNLDVYFQLRATQLASGLETAFGEKKRDKPAVSDVDVRAMSATASESALVYENSRYLWKAVQDCWSERVFLPPLLPNFCKLCLQLLAYYIGIWKEPLLNAVEVLNSKTKVDFGAVPLQLLTTEEDLLFAGSDFHVLHKKISRDLLVIVTNYVDTFTDDGQACVATLFHEPLASLASLEMSCWSTAVTTVSAECKKVLPAIRTVKGQYQMTNKPSPTIPSTYVPNIIRPIQEFIAKWGAYFDEAKRQQLLEAIVEELVAVYSTLSSELLRSALELEESLKNRKLQRYSGSSSAGADNAVADTQKMRMQLLLDLDEVQREVAVLGLDVTHCKGLQAAITKLSS</sequence>
<keyword evidence="14" id="KW-1185">Reference proteome</keyword>
<dbReference type="AlphaFoldDB" id="A0AAV0UE58"/>
<evidence type="ECO:0000256" key="9">
    <source>
        <dbReference type="SAM" id="Coils"/>
    </source>
</evidence>
<organism evidence="13 14">
    <name type="scientific">Hyaloperonospora brassicae</name>
    <name type="common">Brassica downy mildew</name>
    <name type="synonym">Peronospora brassicae</name>
    <dbReference type="NCBI Taxonomy" id="162125"/>
    <lineage>
        <taxon>Eukaryota</taxon>
        <taxon>Sar</taxon>
        <taxon>Stramenopiles</taxon>
        <taxon>Oomycota</taxon>
        <taxon>Peronosporomycetes</taxon>
        <taxon>Peronosporales</taxon>
        <taxon>Peronosporaceae</taxon>
        <taxon>Hyaloperonospora</taxon>
    </lineage>
</organism>
<evidence type="ECO:0000259" key="11">
    <source>
        <dbReference type="Pfam" id="PF06148"/>
    </source>
</evidence>
<keyword evidence="4" id="KW-0813">Transport</keyword>
<dbReference type="InterPro" id="IPR024603">
    <property type="entry name" value="COG_complex_COG2_C"/>
</dbReference>
<keyword evidence="9" id="KW-0175">Coiled coil</keyword>
<dbReference type="PANTHER" id="PTHR12961:SF0">
    <property type="entry name" value="CONSERVED OLIGOMERIC GOLGI COMPLEX SUBUNIT 2"/>
    <property type="match status" value="1"/>
</dbReference>
<name>A0AAV0UE58_HYABA</name>
<comment type="similarity">
    <text evidence="2">Belongs to the COG2 family.</text>
</comment>
<evidence type="ECO:0000256" key="6">
    <source>
        <dbReference type="ARBA" id="ARBA00023034"/>
    </source>
</evidence>
<dbReference type="InterPro" id="IPR009316">
    <property type="entry name" value="COG2"/>
</dbReference>
<evidence type="ECO:0000256" key="5">
    <source>
        <dbReference type="ARBA" id="ARBA00022927"/>
    </source>
</evidence>
<dbReference type="Proteomes" id="UP001162031">
    <property type="component" value="Unassembled WGS sequence"/>
</dbReference>